<evidence type="ECO:0000313" key="4">
    <source>
        <dbReference type="EMBL" id="TOZ02669.1"/>
    </source>
</evidence>
<reference evidence="2" key="3">
    <citation type="submission" date="2020-12" db="EMBL/GenBank/DDBJ databases">
        <authorList>
            <person name="Mcmullen J.G."/>
        </authorList>
    </citation>
    <scope>NUCLEOTIDE SEQUENCE</scope>
    <source>
        <strain evidence="2">Dm-2019-70</strain>
    </source>
</reference>
<dbReference type="OMA" id="TRDGMEK"/>
<evidence type="ECO:0000259" key="1">
    <source>
        <dbReference type="Pfam" id="PF20038"/>
    </source>
</evidence>
<evidence type="ECO:0000313" key="3">
    <source>
        <dbReference type="EMBL" id="PBQ24845.1"/>
    </source>
</evidence>
<dbReference type="EMBL" id="CP113117">
    <property type="protein sequence ID" value="WAD01108.1"/>
    <property type="molecule type" value="Genomic_DNA"/>
</dbReference>
<dbReference type="EMBL" id="JAERKF010000006">
    <property type="protein sequence ID" value="MBS1010481.1"/>
    <property type="molecule type" value="Genomic_DNA"/>
</dbReference>
<reference evidence="5" key="5">
    <citation type="submission" date="2022-11" db="EMBL/GenBank/DDBJ databases">
        <title>Whole genome sequence of Levilactobacillus brevis SMB091.</title>
        <authorList>
            <person name="Kim J.-M."/>
            <person name="Kim O.-C."/>
            <person name="Choi Y.H."/>
            <person name="Han N.S."/>
            <person name="Hurh B."/>
        </authorList>
    </citation>
    <scope>NUCLEOTIDE SEQUENCE</scope>
    <source>
        <strain evidence="5">SMB091</strain>
    </source>
</reference>
<dbReference type="Proteomes" id="UP001164768">
    <property type="component" value="Chromosome"/>
</dbReference>
<reference evidence="4" key="2">
    <citation type="submission" date="2018-05" db="EMBL/GenBank/DDBJ databases">
        <title>Genome Comparison of Lactic Acid Bacteria Isolated from non-Wheat Sourdough.</title>
        <authorList>
            <person name="Rice T."/>
            <person name="Axel C."/>
            <person name="Lynch K.M."/>
            <person name="Benz C."/>
            <person name="Arendt E.K."/>
            <person name="Coffey A."/>
        </authorList>
    </citation>
    <scope>NUCLEOTIDE SEQUENCE</scope>
    <source>
        <strain evidence="4">TR055</strain>
    </source>
</reference>
<accession>A0A0C1Q6V3</accession>
<name>A0A0C1Q6V3_LEVBR</name>
<evidence type="ECO:0000313" key="6">
    <source>
        <dbReference type="Proteomes" id="UP000217918"/>
    </source>
</evidence>
<dbReference type="EMBL" id="QFDK01000012">
    <property type="protein sequence ID" value="TOZ02669.1"/>
    <property type="molecule type" value="Genomic_DNA"/>
</dbReference>
<gene>
    <name evidence="3" type="ORF">CNR29_12750</name>
    <name evidence="4" type="ORF">DIS17_10545</name>
    <name evidence="2" type="ORF">JK167_06505</name>
    <name evidence="5" type="ORF">ORR04_09200</name>
</gene>
<reference evidence="2" key="4">
    <citation type="submission" date="2022-09" db="EMBL/GenBank/DDBJ databases">
        <title>Genome-inferred correspondence between phylogeny and metabolic traits in the wild Drosophila gut microbiome.</title>
        <authorList>
            <person name="Bueno E."/>
            <person name="Blow F."/>
            <person name="Douglas A.E."/>
        </authorList>
    </citation>
    <scope>NUCLEOTIDE SEQUENCE</scope>
    <source>
        <strain evidence="2">Dm-2019-70</strain>
    </source>
</reference>
<sequence length="82" mass="9620">MIDLRDRDIMSSMEAAKRWMKADDYVRQVYRKTPERFPAGTIRKFGKQLVVTRKGMEVVTGETEIEAKQFASIRQDPNIRDL</sequence>
<dbReference type="Proteomes" id="UP000676478">
    <property type="component" value="Unassembled WGS sequence"/>
</dbReference>
<evidence type="ECO:0000313" key="2">
    <source>
        <dbReference type="EMBL" id="MBS1010481.1"/>
    </source>
</evidence>
<protein>
    <submittedName>
        <fullName evidence="5">Helix-turn-helix domain-containing protein</fullName>
    </submittedName>
</protein>
<feature type="domain" description="Helix-turn-helix" evidence="1">
    <location>
        <begin position="2"/>
        <end position="64"/>
    </location>
</feature>
<reference evidence="3 6" key="1">
    <citation type="submission" date="2017-09" db="EMBL/GenBank/DDBJ databases">
        <title>Genome sequence of Lactobacillus brevis D7.</title>
        <authorList>
            <person name="Kwon M.-S."/>
            <person name="Lim S.K."/>
            <person name="Choi H.-J."/>
        </authorList>
    </citation>
    <scope>NUCLEOTIDE SEQUENCE [LARGE SCALE GENOMIC DNA]</scope>
    <source>
        <strain evidence="3 6">D7</strain>
    </source>
</reference>
<evidence type="ECO:0000313" key="7">
    <source>
        <dbReference type="Proteomes" id="UP000676478"/>
    </source>
</evidence>
<proteinExistence type="predicted"/>
<dbReference type="RefSeq" id="WP_011668786.1">
    <property type="nucleotide sequence ID" value="NZ_BBOW01000098.1"/>
</dbReference>
<evidence type="ECO:0000313" key="5">
    <source>
        <dbReference type="EMBL" id="WAD01108.1"/>
    </source>
</evidence>
<dbReference type="Proteomes" id="UP000217918">
    <property type="component" value="Unassembled WGS sequence"/>
</dbReference>
<dbReference type="InterPro" id="IPR045403">
    <property type="entry name" value="HTH_59_Firmicutes_type"/>
</dbReference>
<dbReference type="Proteomes" id="UP000785759">
    <property type="component" value="Unassembled WGS sequence"/>
</dbReference>
<dbReference type="Pfam" id="PF20038">
    <property type="entry name" value="HTH_59"/>
    <property type="match status" value="1"/>
</dbReference>
<dbReference type="OrthoDB" id="2931091at2"/>
<organism evidence="2 7">
    <name type="scientific">Levilactobacillus brevis</name>
    <name type="common">Lactobacillus brevis</name>
    <dbReference type="NCBI Taxonomy" id="1580"/>
    <lineage>
        <taxon>Bacteria</taxon>
        <taxon>Bacillati</taxon>
        <taxon>Bacillota</taxon>
        <taxon>Bacilli</taxon>
        <taxon>Lactobacillales</taxon>
        <taxon>Lactobacillaceae</taxon>
        <taxon>Levilactobacillus</taxon>
    </lineage>
</organism>
<dbReference type="AlphaFoldDB" id="A0A0C1Q6V3"/>
<dbReference type="EMBL" id="NVYO01000001">
    <property type="protein sequence ID" value="PBQ24845.1"/>
    <property type="molecule type" value="Genomic_DNA"/>
</dbReference>